<keyword evidence="2" id="KW-1185">Reference proteome</keyword>
<proteinExistence type="predicted"/>
<accession>A0ACC2LL14</accession>
<evidence type="ECO:0000313" key="1">
    <source>
        <dbReference type="EMBL" id="KAJ8633853.1"/>
    </source>
</evidence>
<protein>
    <submittedName>
        <fullName evidence="1">Uncharacterized protein</fullName>
    </submittedName>
</protein>
<evidence type="ECO:0000313" key="2">
    <source>
        <dbReference type="Proteomes" id="UP001234297"/>
    </source>
</evidence>
<gene>
    <name evidence="1" type="ORF">MRB53_027189</name>
</gene>
<name>A0ACC2LL14_PERAE</name>
<dbReference type="EMBL" id="CM056816">
    <property type="protein sequence ID" value="KAJ8633853.1"/>
    <property type="molecule type" value="Genomic_DNA"/>
</dbReference>
<organism evidence="1 2">
    <name type="scientific">Persea americana</name>
    <name type="common">Avocado</name>
    <dbReference type="NCBI Taxonomy" id="3435"/>
    <lineage>
        <taxon>Eukaryota</taxon>
        <taxon>Viridiplantae</taxon>
        <taxon>Streptophyta</taxon>
        <taxon>Embryophyta</taxon>
        <taxon>Tracheophyta</taxon>
        <taxon>Spermatophyta</taxon>
        <taxon>Magnoliopsida</taxon>
        <taxon>Magnoliidae</taxon>
        <taxon>Laurales</taxon>
        <taxon>Lauraceae</taxon>
        <taxon>Persea</taxon>
    </lineage>
</organism>
<sequence length="87" mass="10148">MSPQNHSFPSPNLSIFFFFFFDSDSDLQTEEYGSTIITFLWGILIMLIVRLGSLLDYPSGQVDRIILLLDSNNLRRIPKFIFKQTRN</sequence>
<comment type="caution">
    <text evidence="1">The sequence shown here is derived from an EMBL/GenBank/DDBJ whole genome shotgun (WGS) entry which is preliminary data.</text>
</comment>
<dbReference type="Proteomes" id="UP001234297">
    <property type="component" value="Chromosome 8"/>
</dbReference>
<reference evidence="1 2" key="1">
    <citation type="journal article" date="2022" name="Hortic Res">
        <title>A haplotype resolved chromosomal level avocado genome allows analysis of novel avocado genes.</title>
        <authorList>
            <person name="Nath O."/>
            <person name="Fletcher S.J."/>
            <person name="Hayward A."/>
            <person name="Shaw L.M."/>
            <person name="Masouleh A.K."/>
            <person name="Furtado A."/>
            <person name="Henry R.J."/>
            <person name="Mitter N."/>
        </authorList>
    </citation>
    <scope>NUCLEOTIDE SEQUENCE [LARGE SCALE GENOMIC DNA]</scope>
    <source>
        <strain evidence="2">cv. Hass</strain>
    </source>
</reference>